<dbReference type="STRING" id="706570.PT85_03640"/>
<protein>
    <submittedName>
        <fullName evidence="2">Baseplate assembly protein</fullName>
    </submittedName>
</protein>
<dbReference type="RefSeq" id="WP_039605931.1">
    <property type="nucleotide sequence ID" value="NZ_FMUP01000005.1"/>
</dbReference>
<proteinExistence type="predicted"/>
<sequence>MSSSTYTPIDLSRLPPPQVVEALDYEQILAERKAYMVSLWPAAEQADIAAKLELESEPLNKLLQENAYRELLLRKRVNEAALATMLAFAEGEDLEHAAARVEVERLVITPATANSPAVMEDDDSLRERAQMAWEGLSSAGARNAYIFHARSASGRVADASVHSPAGAEVVLTVQSALGDGGTDAELLAVVADYLSDEDRRPVGDRLTVQGVEVLPYSITAVLHMNTAGPEAVAARAAAEARLAAVINPRRRIGARVSDSLLKAALHVEGVSWVELVDWADIAPTYAQAAYCTGYSIEVRT</sequence>
<comment type="caution">
    <text evidence="2">The sequence shown here is derived from an EMBL/GenBank/DDBJ whole genome shotgun (WGS) entry which is preliminary data.</text>
</comment>
<dbReference type="PIRSF" id="PIRSF020481">
    <property type="entry name" value="BAP"/>
    <property type="match status" value="1"/>
</dbReference>
<feature type="domain" description="Baseplate J-like central" evidence="1">
    <location>
        <begin position="138"/>
        <end position="209"/>
    </location>
</feature>
<accession>A0A0B3C5A2</accession>
<dbReference type="Pfam" id="PF26078">
    <property type="entry name" value="Baseplate_J_M"/>
    <property type="match status" value="1"/>
</dbReference>
<organism evidence="2 3">
    <name type="scientific">Pseudomonas flexibilis</name>
    <dbReference type="NCBI Taxonomy" id="706570"/>
    <lineage>
        <taxon>Bacteria</taxon>
        <taxon>Pseudomonadati</taxon>
        <taxon>Pseudomonadota</taxon>
        <taxon>Gammaproteobacteria</taxon>
        <taxon>Pseudomonadales</taxon>
        <taxon>Pseudomonadaceae</taxon>
        <taxon>Pseudomonas</taxon>
    </lineage>
</organism>
<dbReference type="AlphaFoldDB" id="A0A0B3C5A2"/>
<gene>
    <name evidence="2" type="ORF">PT85_03640</name>
</gene>
<dbReference type="InterPro" id="IPR014507">
    <property type="entry name" value="Baseplate_assembly_J_pred"/>
</dbReference>
<dbReference type="InterPro" id="IPR052726">
    <property type="entry name" value="Phage_Baseplate_Hub"/>
</dbReference>
<dbReference type="InterPro" id="IPR058531">
    <property type="entry name" value="Baseplate_J_M"/>
</dbReference>
<evidence type="ECO:0000259" key="1">
    <source>
        <dbReference type="Pfam" id="PF26078"/>
    </source>
</evidence>
<dbReference type="PANTHER" id="PTHR35862:SF1">
    <property type="entry name" value="FELS-2 PROPHAGE PROTEIN"/>
    <property type="match status" value="1"/>
</dbReference>
<dbReference type="OrthoDB" id="9793802at2"/>
<dbReference type="PANTHER" id="PTHR35862">
    <property type="entry name" value="FELS-2 PROPHAGE PROTEIN"/>
    <property type="match status" value="1"/>
</dbReference>
<name>A0A0B3C5A2_9PSED</name>
<evidence type="ECO:0000313" key="3">
    <source>
        <dbReference type="Proteomes" id="UP000030980"/>
    </source>
</evidence>
<dbReference type="EMBL" id="JTAK01000001">
    <property type="protein sequence ID" value="KHO66652.1"/>
    <property type="molecule type" value="Genomic_DNA"/>
</dbReference>
<keyword evidence="3" id="KW-1185">Reference proteome</keyword>
<dbReference type="Proteomes" id="UP000030980">
    <property type="component" value="Unassembled WGS sequence"/>
</dbReference>
<reference evidence="2 3" key="1">
    <citation type="submission" date="2014-11" db="EMBL/GenBank/DDBJ databases">
        <title>Genome sequence of Pseudomonas tuomuerensis JCM 14085.</title>
        <authorList>
            <person name="Shin S.-K."/>
            <person name="Yi H."/>
        </authorList>
    </citation>
    <scope>NUCLEOTIDE SEQUENCE [LARGE SCALE GENOMIC DNA]</scope>
    <source>
        <strain evidence="2 3">JCM 14085</strain>
    </source>
</reference>
<evidence type="ECO:0000313" key="2">
    <source>
        <dbReference type="EMBL" id="KHO66652.1"/>
    </source>
</evidence>